<evidence type="ECO:0000313" key="1">
    <source>
        <dbReference type="EMBL" id="KAF3511544.1"/>
    </source>
</evidence>
<organism evidence="1 2">
    <name type="scientific">Brassica cretica</name>
    <name type="common">Mustard</name>
    <dbReference type="NCBI Taxonomy" id="69181"/>
    <lineage>
        <taxon>Eukaryota</taxon>
        <taxon>Viridiplantae</taxon>
        <taxon>Streptophyta</taxon>
        <taxon>Embryophyta</taxon>
        <taxon>Tracheophyta</taxon>
        <taxon>Spermatophyta</taxon>
        <taxon>Magnoliopsida</taxon>
        <taxon>eudicotyledons</taxon>
        <taxon>Gunneridae</taxon>
        <taxon>Pentapetalae</taxon>
        <taxon>rosids</taxon>
        <taxon>malvids</taxon>
        <taxon>Brassicales</taxon>
        <taxon>Brassicaceae</taxon>
        <taxon>Brassiceae</taxon>
        <taxon>Brassica</taxon>
    </lineage>
</organism>
<comment type="caution">
    <text evidence="1">The sequence shown here is derived from an EMBL/GenBank/DDBJ whole genome shotgun (WGS) entry which is preliminary data.</text>
</comment>
<reference evidence="1" key="1">
    <citation type="submission" date="2019-12" db="EMBL/GenBank/DDBJ databases">
        <title>Genome sequencing and annotation of Brassica cretica.</title>
        <authorList>
            <person name="Studholme D.J."/>
            <person name="Sarris P."/>
        </authorList>
    </citation>
    <scope>NUCLEOTIDE SEQUENCE</scope>
    <source>
        <strain evidence="1">PFS-109/04</strain>
        <tissue evidence="1">Leaf</tissue>
    </source>
</reference>
<proteinExistence type="predicted"/>
<evidence type="ECO:0000313" key="2">
    <source>
        <dbReference type="Proteomes" id="UP000712600"/>
    </source>
</evidence>
<name>A0A8S9P2C9_BRACR</name>
<gene>
    <name evidence="1" type="ORF">F2Q69_00007474</name>
</gene>
<dbReference type="AlphaFoldDB" id="A0A8S9P2C9"/>
<dbReference type="Proteomes" id="UP000712600">
    <property type="component" value="Unassembled WGS sequence"/>
</dbReference>
<sequence>MCKLLRQYLALYVICSLPESERVSSSGSTFALYGICSMPESKRVSSSGSTFALYVLCIPHGSRLLKRSTIFDRILWLVLAHSCRMDVGVGAGVSPNRNLEASVLPEAWMIFPNQFAPYFSISSSNSGNNLCTQVNRSCSFSAGFPWAGHRSSNPSFPVVLSWVAQDLMENRSMLQWASTSACRWQVDRPREIQDPGLAFQWMAKLLGLAGEDHLYLLKSAVGYELCPQRLAEIGSDLDASFRRCFVETDCDHRFTSWFAFSTRAMMLRDCQKSSAES</sequence>
<dbReference type="EMBL" id="QGKX02001521">
    <property type="protein sequence ID" value="KAF3511544.1"/>
    <property type="molecule type" value="Genomic_DNA"/>
</dbReference>
<accession>A0A8S9P2C9</accession>
<protein>
    <submittedName>
        <fullName evidence="1">Uncharacterized protein</fullName>
    </submittedName>
</protein>